<evidence type="ECO:0000313" key="7">
    <source>
        <dbReference type="EMBL" id="GMA34079.1"/>
    </source>
</evidence>
<accession>A0ABQ6IBG3</accession>
<evidence type="ECO:0008006" key="9">
    <source>
        <dbReference type="Google" id="ProtNLM"/>
    </source>
</evidence>
<dbReference type="Pfam" id="PF16859">
    <property type="entry name" value="TetR_C_11"/>
    <property type="match status" value="1"/>
</dbReference>
<dbReference type="Gene3D" id="1.10.10.60">
    <property type="entry name" value="Homeodomain-like"/>
    <property type="match status" value="1"/>
</dbReference>
<evidence type="ECO:0000256" key="1">
    <source>
        <dbReference type="ARBA" id="ARBA00023015"/>
    </source>
</evidence>
<dbReference type="PANTHER" id="PTHR30055">
    <property type="entry name" value="HTH-TYPE TRANSCRIPTIONAL REGULATOR RUTR"/>
    <property type="match status" value="1"/>
</dbReference>
<dbReference type="InterPro" id="IPR011075">
    <property type="entry name" value="TetR_C"/>
</dbReference>
<proteinExistence type="predicted"/>
<evidence type="ECO:0000256" key="4">
    <source>
        <dbReference type="SAM" id="MobiDB-lite"/>
    </source>
</evidence>
<dbReference type="InterPro" id="IPR050109">
    <property type="entry name" value="HTH-type_TetR-like_transc_reg"/>
</dbReference>
<gene>
    <name evidence="7" type="ORF">GCM10025876_02830</name>
</gene>
<protein>
    <recommendedName>
        <fullName evidence="9">Transcriptional regulator, TetR family</fullName>
    </recommendedName>
</protein>
<keyword evidence="3" id="KW-0804">Transcription</keyword>
<keyword evidence="1" id="KW-0805">Transcription regulation</keyword>
<dbReference type="Pfam" id="PF00440">
    <property type="entry name" value="TetR_N"/>
    <property type="match status" value="1"/>
</dbReference>
<keyword evidence="2" id="KW-0238">DNA-binding</keyword>
<dbReference type="RefSeq" id="WP_284327210.1">
    <property type="nucleotide sequence ID" value="NZ_BSUN01000001.1"/>
</dbReference>
<dbReference type="InterPro" id="IPR001647">
    <property type="entry name" value="HTH_TetR"/>
</dbReference>
<keyword evidence="8" id="KW-1185">Reference proteome</keyword>
<dbReference type="Proteomes" id="UP001157125">
    <property type="component" value="Unassembled WGS sequence"/>
</dbReference>
<evidence type="ECO:0000313" key="8">
    <source>
        <dbReference type="Proteomes" id="UP001157125"/>
    </source>
</evidence>
<dbReference type="SUPFAM" id="SSF46689">
    <property type="entry name" value="Homeodomain-like"/>
    <property type="match status" value="1"/>
</dbReference>
<feature type="domain" description="HTH tetR-type" evidence="5">
    <location>
        <begin position="12"/>
        <end position="52"/>
    </location>
</feature>
<evidence type="ECO:0000259" key="5">
    <source>
        <dbReference type="Pfam" id="PF00440"/>
    </source>
</evidence>
<organism evidence="7 8">
    <name type="scientific">Demequina litorisediminis</name>
    <dbReference type="NCBI Taxonomy" id="1849022"/>
    <lineage>
        <taxon>Bacteria</taxon>
        <taxon>Bacillati</taxon>
        <taxon>Actinomycetota</taxon>
        <taxon>Actinomycetes</taxon>
        <taxon>Micrococcales</taxon>
        <taxon>Demequinaceae</taxon>
        <taxon>Demequina</taxon>
    </lineage>
</organism>
<evidence type="ECO:0000259" key="6">
    <source>
        <dbReference type="Pfam" id="PF16859"/>
    </source>
</evidence>
<sequence>MTPSLLEAIREAVRGEIADLGFAGLTFEGVARRAHTSKPVLYRRFATRAEMAIDAFIPHRFATPPAPVTGHLHDDVVALLSGMAARVTREDVTTMRGIIGEVDESLIEHVGALTFSQLDDWLHAVFDAARARGDLGPQPVPASATRTVVAVLRHGDLQPCCGHRAGLRTDRARGTRPHAARRDGLSSPAAPTVRP</sequence>
<dbReference type="InterPro" id="IPR009057">
    <property type="entry name" value="Homeodomain-like_sf"/>
</dbReference>
<feature type="region of interest" description="Disordered" evidence="4">
    <location>
        <begin position="162"/>
        <end position="195"/>
    </location>
</feature>
<dbReference type="EMBL" id="BSUN01000001">
    <property type="protein sequence ID" value="GMA34079.1"/>
    <property type="molecule type" value="Genomic_DNA"/>
</dbReference>
<name>A0ABQ6IBG3_9MICO</name>
<reference evidence="8" key="1">
    <citation type="journal article" date="2019" name="Int. J. Syst. Evol. Microbiol.">
        <title>The Global Catalogue of Microorganisms (GCM) 10K type strain sequencing project: providing services to taxonomists for standard genome sequencing and annotation.</title>
        <authorList>
            <consortium name="The Broad Institute Genomics Platform"/>
            <consortium name="The Broad Institute Genome Sequencing Center for Infectious Disease"/>
            <person name="Wu L."/>
            <person name="Ma J."/>
        </authorList>
    </citation>
    <scope>NUCLEOTIDE SEQUENCE [LARGE SCALE GENOMIC DNA]</scope>
    <source>
        <strain evidence="8">NBRC 112299</strain>
    </source>
</reference>
<dbReference type="PANTHER" id="PTHR30055:SF148">
    <property type="entry name" value="TETR-FAMILY TRANSCRIPTIONAL REGULATOR"/>
    <property type="match status" value="1"/>
</dbReference>
<evidence type="ECO:0000256" key="2">
    <source>
        <dbReference type="ARBA" id="ARBA00023125"/>
    </source>
</evidence>
<feature type="domain" description="Tetracyclin repressor-like C-terminal" evidence="6">
    <location>
        <begin position="67"/>
        <end position="154"/>
    </location>
</feature>
<dbReference type="Gene3D" id="1.10.357.10">
    <property type="entry name" value="Tetracycline Repressor, domain 2"/>
    <property type="match status" value="1"/>
</dbReference>
<comment type="caution">
    <text evidence="7">The sequence shown here is derived from an EMBL/GenBank/DDBJ whole genome shotgun (WGS) entry which is preliminary data.</text>
</comment>
<evidence type="ECO:0000256" key="3">
    <source>
        <dbReference type="ARBA" id="ARBA00023163"/>
    </source>
</evidence>